<name>A0A8B8A0L6_ACAPL</name>
<dbReference type="RefSeq" id="XP_022109381.1">
    <property type="nucleotide sequence ID" value="XM_022253689.1"/>
</dbReference>
<evidence type="ECO:0000256" key="8">
    <source>
        <dbReference type="SAM" id="Phobius"/>
    </source>
</evidence>
<feature type="transmembrane region" description="Helical" evidence="8">
    <location>
        <begin position="223"/>
        <end position="247"/>
    </location>
</feature>
<dbReference type="KEGG" id="aplc:110989362"/>
<dbReference type="PRINTS" id="PR00237">
    <property type="entry name" value="GPCRRHODOPSN"/>
</dbReference>
<evidence type="ECO:0000256" key="4">
    <source>
        <dbReference type="ARBA" id="ARBA00023040"/>
    </source>
</evidence>
<dbReference type="Gene3D" id="1.20.1070.10">
    <property type="entry name" value="Rhodopsin 7-helix transmembrane proteins"/>
    <property type="match status" value="1"/>
</dbReference>
<comment type="subcellular location">
    <subcellularLocation>
        <location evidence="1">Membrane</location>
        <topology evidence="1">Multi-pass membrane protein</topology>
    </subcellularLocation>
</comment>
<keyword evidence="5 8" id="KW-0472">Membrane</keyword>
<keyword evidence="4" id="KW-0297">G-protein coupled receptor</keyword>
<evidence type="ECO:0000256" key="1">
    <source>
        <dbReference type="ARBA" id="ARBA00004141"/>
    </source>
</evidence>
<keyword evidence="10" id="KW-1185">Reference proteome</keyword>
<dbReference type="PANTHER" id="PTHR24243:SF208">
    <property type="entry name" value="PYROKININ-1 RECEPTOR"/>
    <property type="match status" value="1"/>
</dbReference>
<feature type="transmembrane region" description="Helical" evidence="8">
    <location>
        <begin position="168"/>
        <end position="201"/>
    </location>
</feature>
<dbReference type="GeneID" id="110989362"/>
<dbReference type="OrthoDB" id="10011262at2759"/>
<feature type="transmembrane region" description="Helical" evidence="8">
    <location>
        <begin position="276"/>
        <end position="304"/>
    </location>
</feature>
<evidence type="ECO:0000256" key="2">
    <source>
        <dbReference type="ARBA" id="ARBA00022692"/>
    </source>
</evidence>
<gene>
    <name evidence="11" type="primary">LOC110989362</name>
</gene>
<reference evidence="11" key="1">
    <citation type="submission" date="2025-08" db="UniProtKB">
        <authorList>
            <consortium name="RefSeq"/>
        </authorList>
    </citation>
    <scope>IDENTIFICATION</scope>
</reference>
<keyword evidence="2 8" id="KW-0812">Transmembrane</keyword>
<keyword evidence="3 8" id="KW-1133">Transmembrane helix</keyword>
<evidence type="ECO:0000259" key="9">
    <source>
        <dbReference type="PROSITE" id="PS50262"/>
    </source>
</evidence>
<feature type="transmembrane region" description="Helical" evidence="8">
    <location>
        <begin position="84"/>
        <end position="105"/>
    </location>
</feature>
<dbReference type="GO" id="GO:0004930">
    <property type="term" value="F:G protein-coupled receptor activity"/>
    <property type="evidence" value="ECO:0007669"/>
    <property type="project" value="UniProtKB-KW"/>
</dbReference>
<evidence type="ECO:0000256" key="3">
    <source>
        <dbReference type="ARBA" id="ARBA00022989"/>
    </source>
</evidence>
<evidence type="ECO:0000313" key="10">
    <source>
        <dbReference type="Proteomes" id="UP000694845"/>
    </source>
</evidence>
<dbReference type="PANTHER" id="PTHR24243">
    <property type="entry name" value="G-PROTEIN COUPLED RECEPTOR"/>
    <property type="match status" value="1"/>
</dbReference>
<dbReference type="GO" id="GO:0005886">
    <property type="term" value="C:plasma membrane"/>
    <property type="evidence" value="ECO:0007669"/>
    <property type="project" value="TreeGrafter"/>
</dbReference>
<proteinExistence type="predicted"/>
<evidence type="ECO:0000256" key="5">
    <source>
        <dbReference type="ARBA" id="ARBA00023136"/>
    </source>
</evidence>
<evidence type="ECO:0000256" key="7">
    <source>
        <dbReference type="ARBA" id="ARBA00023224"/>
    </source>
</evidence>
<evidence type="ECO:0000313" key="11">
    <source>
        <dbReference type="RefSeq" id="XP_022109381.1"/>
    </source>
</evidence>
<dbReference type="OMA" id="CRTQSAR"/>
<keyword evidence="7" id="KW-0807">Transducer</keyword>
<dbReference type="PROSITE" id="PS50262">
    <property type="entry name" value="G_PROTEIN_RECEP_F1_2"/>
    <property type="match status" value="1"/>
</dbReference>
<feature type="transmembrane region" description="Helical" evidence="8">
    <location>
        <begin position="47"/>
        <end position="72"/>
    </location>
</feature>
<dbReference type="AlphaFoldDB" id="A0A8B8A0L6"/>
<dbReference type="InterPro" id="IPR000276">
    <property type="entry name" value="GPCR_Rhodpsn"/>
</dbReference>
<evidence type="ECO:0000256" key="6">
    <source>
        <dbReference type="ARBA" id="ARBA00023170"/>
    </source>
</evidence>
<feature type="transmembrane region" description="Helical" evidence="8">
    <location>
        <begin position="125"/>
        <end position="147"/>
    </location>
</feature>
<dbReference type="SUPFAM" id="SSF81321">
    <property type="entry name" value="Family A G protein-coupled receptor-like"/>
    <property type="match status" value="1"/>
</dbReference>
<sequence length="410" mass="45253">MNNSVVLAPLVSNCSYMSCHDFGDCNVVLSFSEEDAIGYLYSDLDKLYFTIILPILFALGVLSNVAFLLVIYNVKRMRTSTNYCLANLAVADVLFLMGSVGSKLLKYANSPITIDDSSLGLAGCIAVYLISDTAYLLSLAAITLVSFEKFYAVCSAYRALGDSRRRVFVRLLVASWIVAFCVAVSFIPCIVDYVVVCSFWPPGDPFNSWPSEFAYCGPVGDWAILYGAGAQAIPFLLIFPINVYLYLRIIVSITRAIKDTSIAGRKKKNIRQRNQIAIMLIVNGAVFFICLAPFEMISLFYMIAFAHNGEFILPEDTRQSLTSSAKVLAYLNAAVNPFVYTCMSAQYRDAFCQTFGIGRCSRSANGGETERQPVFKRARQMSSNLTASTSAGSSMKIYHTVRPTGSHRVY</sequence>
<protein>
    <submittedName>
        <fullName evidence="11">Somatostatin receptor type 5-like</fullName>
    </submittedName>
</protein>
<feature type="domain" description="G-protein coupled receptors family 1 profile" evidence="9">
    <location>
        <begin position="63"/>
        <end position="340"/>
    </location>
</feature>
<dbReference type="Proteomes" id="UP000694845">
    <property type="component" value="Unplaced"/>
</dbReference>
<dbReference type="Pfam" id="PF00001">
    <property type="entry name" value="7tm_1"/>
    <property type="match status" value="1"/>
</dbReference>
<keyword evidence="6" id="KW-0675">Receptor</keyword>
<accession>A0A8B8A0L6</accession>
<organism evidence="10 11">
    <name type="scientific">Acanthaster planci</name>
    <name type="common">Crown-of-thorns starfish</name>
    <dbReference type="NCBI Taxonomy" id="133434"/>
    <lineage>
        <taxon>Eukaryota</taxon>
        <taxon>Metazoa</taxon>
        <taxon>Echinodermata</taxon>
        <taxon>Eleutherozoa</taxon>
        <taxon>Asterozoa</taxon>
        <taxon>Asteroidea</taxon>
        <taxon>Valvatacea</taxon>
        <taxon>Valvatida</taxon>
        <taxon>Acanthasteridae</taxon>
        <taxon>Acanthaster</taxon>
    </lineage>
</organism>
<dbReference type="InterPro" id="IPR017452">
    <property type="entry name" value="GPCR_Rhodpsn_7TM"/>
</dbReference>